<evidence type="ECO:0000313" key="2">
    <source>
        <dbReference type="EMBL" id="KAK4579346.1"/>
    </source>
</evidence>
<feature type="chain" id="PRO_5043024074" evidence="1">
    <location>
        <begin position="29"/>
        <end position="78"/>
    </location>
</feature>
<sequence>MAMPKCFWPFFWFCMIVAMLQQPRELEARPLTLQKGRLNNFVATLGIECKCCDGIKGECRSTWDSSCPKLQCLPWKHQ</sequence>
<dbReference type="EMBL" id="JAXUIC010000008">
    <property type="protein sequence ID" value="KAK4579346.1"/>
    <property type="molecule type" value="Genomic_DNA"/>
</dbReference>
<keyword evidence="3" id="KW-1185">Reference proteome</keyword>
<name>A0AAN7ETS4_QUERU</name>
<dbReference type="PANTHER" id="PTHR37078">
    <property type="entry name" value="NODULE CYSTEINE-RICH (NCR) SECRETED PEPTIDE"/>
    <property type="match status" value="1"/>
</dbReference>
<organism evidence="2 3">
    <name type="scientific">Quercus rubra</name>
    <name type="common">Northern red oak</name>
    <name type="synonym">Quercus borealis</name>
    <dbReference type="NCBI Taxonomy" id="3512"/>
    <lineage>
        <taxon>Eukaryota</taxon>
        <taxon>Viridiplantae</taxon>
        <taxon>Streptophyta</taxon>
        <taxon>Embryophyta</taxon>
        <taxon>Tracheophyta</taxon>
        <taxon>Spermatophyta</taxon>
        <taxon>Magnoliopsida</taxon>
        <taxon>eudicotyledons</taxon>
        <taxon>Gunneridae</taxon>
        <taxon>Pentapetalae</taxon>
        <taxon>rosids</taxon>
        <taxon>fabids</taxon>
        <taxon>Fagales</taxon>
        <taxon>Fagaceae</taxon>
        <taxon>Quercus</taxon>
    </lineage>
</organism>
<evidence type="ECO:0000256" key="1">
    <source>
        <dbReference type="SAM" id="SignalP"/>
    </source>
</evidence>
<gene>
    <name evidence="2" type="ORF">RGQ29_029132</name>
</gene>
<dbReference type="PANTHER" id="PTHR37078:SF4">
    <property type="entry name" value="PROTEIN, PUTATIVE-RELATED"/>
    <property type="match status" value="1"/>
</dbReference>
<dbReference type="AlphaFoldDB" id="A0AAN7ETS4"/>
<feature type="signal peptide" evidence="1">
    <location>
        <begin position="1"/>
        <end position="28"/>
    </location>
</feature>
<protein>
    <submittedName>
        <fullName evidence="2">Uncharacterized protein</fullName>
    </submittedName>
</protein>
<proteinExistence type="predicted"/>
<evidence type="ECO:0000313" key="3">
    <source>
        <dbReference type="Proteomes" id="UP001324115"/>
    </source>
</evidence>
<reference evidence="2 3" key="1">
    <citation type="journal article" date="2023" name="G3 (Bethesda)">
        <title>A haplotype-resolved chromosome-scale genome for Quercus rubra L. provides insights into the genetics of adaptive traits for red oak species.</title>
        <authorList>
            <person name="Kapoor B."/>
            <person name="Jenkins J."/>
            <person name="Schmutz J."/>
            <person name="Zhebentyayeva T."/>
            <person name="Kuelheim C."/>
            <person name="Coggeshall M."/>
            <person name="Heim C."/>
            <person name="Lasky J.R."/>
            <person name="Leites L."/>
            <person name="Islam-Faridi N."/>
            <person name="Romero-Severson J."/>
            <person name="DeLeo V.L."/>
            <person name="Lucas S.M."/>
            <person name="Lazic D."/>
            <person name="Gailing O."/>
            <person name="Carlson J."/>
            <person name="Staton M."/>
        </authorList>
    </citation>
    <scope>NUCLEOTIDE SEQUENCE [LARGE SCALE GENOMIC DNA]</scope>
    <source>
        <strain evidence="2">Pseudo-F2</strain>
    </source>
</reference>
<accession>A0AAN7ETS4</accession>
<keyword evidence="1" id="KW-0732">Signal</keyword>
<comment type="caution">
    <text evidence="2">The sequence shown here is derived from an EMBL/GenBank/DDBJ whole genome shotgun (WGS) entry which is preliminary data.</text>
</comment>
<dbReference type="Proteomes" id="UP001324115">
    <property type="component" value="Unassembled WGS sequence"/>
</dbReference>